<protein>
    <recommendedName>
        <fullName evidence="10">Major facilitator superfamily (MFS) profile domain-containing protein</fullName>
    </recommendedName>
</protein>
<dbReference type="GO" id="GO:0005886">
    <property type="term" value="C:plasma membrane"/>
    <property type="evidence" value="ECO:0007669"/>
    <property type="project" value="UniProtKB-SubCell"/>
</dbReference>
<evidence type="ECO:0000256" key="5">
    <source>
        <dbReference type="ARBA" id="ARBA00022989"/>
    </source>
</evidence>
<comment type="subcellular location">
    <subcellularLocation>
        <location evidence="1">Cell membrane</location>
        <topology evidence="1">Multi-pass membrane protein</topology>
    </subcellularLocation>
</comment>
<keyword evidence="2" id="KW-0813">Transport</keyword>
<organism evidence="8 9">
    <name type="scientific">Caldibacillus thermoamylovorans</name>
    <dbReference type="NCBI Taxonomy" id="35841"/>
    <lineage>
        <taxon>Bacteria</taxon>
        <taxon>Bacillati</taxon>
        <taxon>Bacillota</taxon>
        <taxon>Bacilli</taxon>
        <taxon>Bacillales</taxon>
        <taxon>Bacillaceae</taxon>
        <taxon>Caldibacillus</taxon>
    </lineage>
</organism>
<feature type="transmembrane region" description="Helical" evidence="7">
    <location>
        <begin position="98"/>
        <end position="118"/>
    </location>
</feature>
<proteinExistence type="predicted"/>
<dbReference type="SUPFAM" id="SSF103473">
    <property type="entry name" value="MFS general substrate transporter"/>
    <property type="match status" value="1"/>
</dbReference>
<feature type="transmembrane region" description="Helical" evidence="7">
    <location>
        <begin position="164"/>
        <end position="184"/>
    </location>
</feature>
<evidence type="ECO:0000256" key="6">
    <source>
        <dbReference type="ARBA" id="ARBA00023136"/>
    </source>
</evidence>
<dbReference type="PANTHER" id="PTHR23513">
    <property type="entry name" value="INTEGRAL MEMBRANE EFFLUX PROTEIN-RELATED"/>
    <property type="match status" value="1"/>
</dbReference>
<feature type="transmembrane region" description="Helical" evidence="7">
    <location>
        <begin position="73"/>
        <end position="92"/>
    </location>
</feature>
<dbReference type="InterPro" id="IPR010290">
    <property type="entry name" value="TM_effector"/>
</dbReference>
<dbReference type="EMBL" id="JXLU01000010">
    <property type="protein sequence ID" value="KIO74140.1"/>
    <property type="molecule type" value="Genomic_DNA"/>
</dbReference>
<evidence type="ECO:0000256" key="1">
    <source>
        <dbReference type="ARBA" id="ARBA00004651"/>
    </source>
</evidence>
<dbReference type="Pfam" id="PF05977">
    <property type="entry name" value="MFS_3"/>
    <property type="match status" value="1"/>
</dbReference>
<evidence type="ECO:0000256" key="7">
    <source>
        <dbReference type="SAM" id="Phobius"/>
    </source>
</evidence>
<dbReference type="PANTHER" id="PTHR23513:SF6">
    <property type="entry name" value="MAJOR FACILITATOR SUPERFAMILY ASSOCIATED DOMAIN-CONTAINING PROTEIN"/>
    <property type="match status" value="1"/>
</dbReference>
<evidence type="ECO:0000256" key="4">
    <source>
        <dbReference type="ARBA" id="ARBA00022692"/>
    </source>
</evidence>
<feature type="transmembrane region" description="Helical" evidence="7">
    <location>
        <begin position="35"/>
        <end position="61"/>
    </location>
</feature>
<dbReference type="AlphaFoldDB" id="A0ABD4ABF1"/>
<dbReference type="Proteomes" id="UP000032076">
    <property type="component" value="Unassembled WGS sequence"/>
</dbReference>
<reference evidence="8 9" key="1">
    <citation type="submission" date="2015-01" db="EMBL/GenBank/DDBJ databases">
        <title>Draft Genome Sequences of Four Bacillus thermoamylovorans Strains, Isolated From Food Products.</title>
        <authorList>
            <person name="Krawcyk A.O."/>
            <person name="Berendsen E.M."/>
            <person name="Eijlander R.T."/>
            <person name="de Jong A."/>
            <person name="Wells-Bennik M."/>
            <person name="Kuipers O.P."/>
        </authorList>
    </citation>
    <scope>NUCLEOTIDE SEQUENCE [LARGE SCALE GENOMIC DNA]</scope>
    <source>
        <strain evidence="8 9">B4167</strain>
    </source>
</reference>
<accession>A0ABD4ABF1</accession>
<keyword evidence="5 7" id="KW-1133">Transmembrane helix</keyword>
<dbReference type="RefSeq" id="WP_052480287.1">
    <property type="nucleotide sequence ID" value="NZ_JXLT01000005.1"/>
</dbReference>
<feature type="transmembrane region" description="Helical" evidence="7">
    <location>
        <begin position="191"/>
        <end position="210"/>
    </location>
</feature>
<evidence type="ECO:0000313" key="8">
    <source>
        <dbReference type="EMBL" id="KIO74140.1"/>
    </source>
</evidence>
<dbReference type="Gene3D" id="1.20.1250.20">
    <property type="entry name" value="MFS general substrate transporter like domains"/>
    <property type="match status" value="1"/>
</dbReference>
<evidence type="ECO:0000256" key="2">
    <source>
        <dbReference type="ARBA" id="ARBA00022448"/>
    </source>
</evidence>
<keyword evidence="4 7" id="KW-0812">Transmembrane</keyword>
<dbReference type="InterPro" id="IPR036259">
    <property type="entry name" value="MFS_trans_sf"/>
</dbReference>
<sequence length="242" mass="26412">MKKLWKNKSFLFLFFGRLVTNIGYRDELKEGFSIVFHSLLSVFLLGSVVCNFAIGISMAVLPSYSNDKGGVEIYGFLLAAQSTGVLIGALPSSKLEQFRVGLSAIVMFAIGFTSWFLSAIIPSSMLAISLYGLAWIPIGAINVLFGAINQSIIPNSMYGRISSVTYSLSAIAMPFGSLLGGYLAEIFNSSIVFACSSCGFIMISIVWLLHPKLRKLPTVKEMKPETFLITVNKMNNTSLPMK</sequence>
<keyword evidence="3" id="KW-1003">Cell membrane</keyword>
<comment type="caution">
    <text evidence="8">The sequence shown here is derived from an EMBL/GenBank/DDBJ whole genome shotgun (WGS) entry which is preliminary data.</text>
</comment>
<feature type="transmembrane region" description="Helical" evidence="7">
    <location>
        <begin position="130"/>
        <end position="152"/>
    </location>
</feature>
<keyword evidence="6 7" id="KW-0472">Membrane</keyword>
<evidence type="ECO:0008006" key="10">
    <source>
        <dbReference type="Google" id="ProtNLM"/>
    </source>
</evidence>
<evidence type="ECO:0000313" key="9">
    <source>
        <dbReference type="Proteomes" id="UP000032076"/>
    </source>
</evidence>
<evidence type="ECO:0000256" key="3">
    <source>
        <dbReference type="ARBA" id="ARBA00022475"/>
    </source>
</evidence>
<gene>
    <name evidence="8" type="ORF">B4167_0417</name>
</gene>
<name>A0ABD4ABF1_9BACI</name>